<dbReference type="SUPFAM" id="SSF53067">
    <property type="entry name" value="Actin-like ATPase domain"/>
    <property type="match status" value="2"/>
</dbReference>
<dbReference type="CDD" id="cd07773">
    <property type="entry name" value="ASKHA_NBD_FGGY_FK"/>
    <property type="match status" value="1"/>
</dbReference>
<dbReference type="PANTHER" id="PTHR43095">
    <property type="entry name" value="SUGAR KINASE"/>
    <property type="match status" value="1"/>
</dbReference>
<gene>
    <name evidence="6" type="ORF">J3R75_001919</name>
</gene>
<evidence type="ECO:0000259" key="4">
    <source>
        <dbReference type="Pfam" id="PF00370"/>
    </source>
</evidence>
<feature type="domain" description="Carbohydrate kinase FGGY N-terminal" evidence="4">
    <location>
        <begin position="5"/>
        <end position="244"/>
    </location>
</feature>
<evidence type="ECO:0000256" key="1">
    <source>
        <dbReference type="ARBA" id="ARBA00009156"/>
    </source>
</evidence>
<evidence type="ECO:0000256" key="3">
    <source>
        <dbReference type="ARBA" id="ARBA00022777"/>
    </source>
</evidence>
<dbReference type="Gene3D" id="3.30.420.40">
    <property type="match status" value="2"/>
</dbReference>
<dbReference type="EC" id="2.7.1.17" evidence="6"/>
<name>A0AAE4APU8_9BACT</name>
<organism evidence="6 7">
    <name type="scientific">Oligosphaera ethanolica</name>
    <dbReference type="NCBI Taxonomy" id="760260"/>
    <lineage>
        <taxon>Bacteria</taxon>
        <taxon>Pseudomonadati</taxon>
        <taxon>Lentisphaerota</taxon>
        <taxon>Oligosphaeria</taxon>
        <taxon>Oligosphaerales</taxon>
        <taxon>Oligosphaeraceae</taxon>
        <taxon>Oligosphaera</taxon>
    </lineage>
</organism>
<dbReference type="PANTHER" id="PTHR43095:SF5">
    <property type="entry name" value="XYLULOSE KINASE"/>
    <property type="match status" value="1"/>
</dbReference>
<dbReference type="GO" id="GO:0004856">
    <property type="term" value="F:D-xylulokinase activity"/>
    <property type="evidence" value="ECO:0007669"/>
    <property type="project" value="UniProtKB-EC"/>
</dbReference>
<proteinExistence type="inferred from homology"/>
<feature type="domain" description="Carbohydrate kinase FGGY C-terminal" evidence="5">
    <location>
        <begin position="256"/>
        <end position="439"/>
    </location>
</feature>
<dbReference type="EMBL" id="JAUSVL010000001">
    <property type="protein sequence ID" value="MDQ0289812.1"/>
    <property type="molecule type" value="Genomic_DNA"/>
</dbReference>
<dbReference type="AlphaFoldDB" id="A0AAE4APU8"/>
<dbReference type="Proteomes" id="UP001238163">
    <property type="component" value="Unassembled WGS sequence"/>
</dbReference>
<keyword evidence="7" id="KW-1185">Reference proteome</keyword>
<comment type="similarity">
    <text evidence="1">Belongs to the FGGY kinase family.</text>
</comment>
<dbReference type="InterPro" id="IPR018485">
    <property type="entry name" value="FGGY_C"/>
</dbReference>
<dbReference type="Pfam" id="PF00370">
    <property type="entry name" value="FGGY_N"/>
    <property type="match status" value="1"/>
</dbReference>
<dbReference type="RefSeq" id="WP_307261263.1">
    <property type="nucleotide sequence ID" value="NZ_JAUSVL010000001.1"/>
</dbReference>
<protein>
    <submittedName>
        <fullName evidence="6">Xylulokinase</fullName>
        <ecNumber evidence="6">2.7.1.17</ecNumber>
    </submittedName>
</protein>
<dbReference type="InterPro" id="IPR000577">
    <property type="entry name" value="Carb_kinase_FGGY"/>
</dbReference>
<comment type="caution">
    <text evidence="6">The sequence shown here is derived from an EMBL/GenBank/DDBJ whole genome shotgun (WGS) entry which is preliminary data.</text>
</comment>
<evidence type="ECO:0000313" key="6">
    <source>
        <dbReference type="EMBL" id="MDQ0289812.1"/>
    </source>
</evidence>
<keyword evidence="3" id="KW-0418">Kinase</keyword>
<dbReference type="InterPro" id="IPR043129">
    <property type="entry name" value="ATPase_NBD"/>
</dbReference>
<accession>A0AAE4APU8</accession>
<keyword evidence="2 6" id="KW-0808">Transferase</keyword>
<evidence type="ECO:0000256" key="2">
    <source>
        <dbReference type="ARBA" id="ARBA00022679"/>
    </source>
</evidence>
<evidence type="ECO:0000259" key="5">
    <source>
        <dbReference type="Pfam" id="PF02782"/>
    </source>
</evidence>
<dbReference type="InterPro" id="IPR018484">
    <property type="entry name" value="FGGY_N"/>
</dbReference>
<reference evidence="6" key="1">
    <citation type="submission" date="2023-07" db="EMBL/GenBank/DDBJ databases">
        <title>Genomic Encyclopedia of Type Strains, Phase IV (KMG-IV): sequencing the most valuable type-strain genomes for metagenomic binning, comparative biology and taxonomic classification.</title>
        <authorList>
            <person name="Goeker M."/>
        </authorList>
    </citation>
    <scope>NUCLEOTIDE SEQUENCE</scope>
    <source>
        <strain evidence="6">DSM 24202</strain>
    </source>
</reference>
<evidence type="ECO:0000313" key="7">
    <source>
        <dbReference type="Proteomes" id="UP001238163"/>
    </source>
</evidence>
<dbReference type="Pfam" id="PF02782">
    <property type="entry name" value="FGGY_C"/>
    <property type="match status" value="1"/>
</dbReference>
<dbReference type="PIRSF" id="PIRSF000538">
    <property type="entry name" value="GlpK"/>
    <property type="match status" value="1"/>
</dbReference>
<dbReference type="InterPro" id="IPR050406">
    <property type="entry name" value="FGGY_Carb_Kinase"/>
</dbReference>
<sequence length="493" mass="52089">MTNAYLGIDIGTTAIKAALFSADGAVIGDGIAEYRLETPAPDIVELDPELYWQATQTALQGALANAAGCAIRALAITGQCETLICVDQAGRPLRKAIVWLDNRAKAEAAELTATFGSDHLFRLSGQTEMLPCWPAPKILWLQKHDPTTYAACAKYLMVEDFIAYRLTGEYATCRGLLPSTLYYDIRTGDYDDAMLAAIGISRRQLPALRDPGEIIGHCRAVLPGIPAGTPVAAAPMDHICGALGSGCCEPGVVSATTGCALALCVPTPALLYDDALRISTYHGFTPQSYAMLPWAPTAGMILKHFRDEFCRDWSYADFDRAAAPIAPGADGLVLLPHCAGAVSPVCNPAARGVAYGVTLAHSRGHWSRAIMESIAFLLKDNVLAVADLGCPIRELRVLGGAARSPLWLQIKADVLNLPITTTQCPEATSLGAAMLAAGAAGDVASPAAAAAAMVRTAQVIQPGPDAERYPAIFHKYQALNQLLLPTFGDGEKS</sequence>